<dbReference type="PANTHER" id="PTHR13343">
    <property type="entry name" value="CREG1 PROTEIN"/>
    <property type="match status" value="1"/>
</dbReference>
<evidence type="ECO:0000313" key="4">
    <source>
        <dbReference type="Proteomes" id="UP000198609"/>
    </source>
</evidence>
<evidence type="ECO:0000313" key="3">
    <source>
        <dbReference type="EMBL" id="SEC92366.1"/>
    </source>
</evidence>
<gene>
    <name evidence="3" type="ORF">SAMN04490356_6087</name>
</gene>
<dbReference type="InterPro" id="IPR019595">
    <property type="entry name" value="DUF2470"/>
</dbReference>
<feature type="region of interest" description="Disordered" evidence="1">
    <location>
        <begin position="1"/>
        <end position="30"/>
    </location>
</feature>
<evidence type="ECO:0000259" key="2">
    <source>
        <dbReference type="Pfam" id="PF10615"/>
    </source>
</evidence>
<feature type="domain" description="DUF2470" evidence="2">
    <location>
        <begin position="215"/>
        <end position="293"/>
    </location>
</feature>
<dbReference type="Gene3D" id="3.20.180.10">
    <property type="entry name" value="PNP-oxidase-like"/>
    <property type="match status" value="1"/>
</dbReference>
<feature type="compositionally biased region" description="Basic and acidic residues" evidence="1">
    <location>
        <begin position="18"/>
        <end position="30"/>
    </location>
</feature>
<dbReference type="AlphaFoldDB" id="A0A1H4WGD2"/>
<name>A0A1H4WGD2_STRMJ</name>
<protein>
    <recommendedName>
        <fullName evidence="2">DUF2470 domain-containing protein</fullName>
    </recommendedName>
</protein>
<dbReference type="InterPro" id="IPR037119">
    <property type="entry name" value="Haem_oxidase_HugZ-like_sf"/>
</dbReference>
<dbReference type="RefSeq" id="WP_093466153.1">
    <property type="nucleotide sequence ID" value="NZ_FNST01000002.1"/>
</dbReference>
<reference evidence="4" key="1">
    <citation type="submission" date="2016-10" db="EMBL/GenBank/DDBJ databases">
        <authorList>
            <person name="Varghese N."/>
            <person name="Submissions S."/>
        </authorList>
    </citation>
    <scope>NUCLEOTIDE SEQUENCE [LARGE SCALE GENOMIC DNA]</scope>
    <source>
        <strain evidence="4">DSM 40318</strain>
    </source>
</reference>
<organism evidence="3 4">
    <name type="scientific">Streptomyces melanosporofaciens</name>
    <dbReference type="NCBI Taxonomy" id="67327"/>
    <lineage>
        <taxon>Bacteria</taxon>
        <taxon>Bacillati</taxon>
        <taxon>Actinomycetota</taxon>
        <taxon>Actinomycetes</taxon>
        <taxon>Kitasatosporales</taxon>
        <taxon>Streptomycetaceae</taxon>
        <taxon>Streptomyces</taxon>
        <taxon>Streptomyces violaceusniger group</taxon>
    </lineage>
</organism>
<sequence length="300" mass="31839">MFRPGIPLPSTGQSPEEGQPRPMEDALRPSPAERVRTLVESKATASLTIPGIEALDDLGADCPAARTVAPDGDVLLLVPSGSPAARAAAHAQDDELTCVMEITDVAPVAMPRRIRGRAWVAGWITPVPCGERTRAAAALLAERHPVGELLGLDQAPRPRRSGGPAAGVGPAGSAAWTLLRLEVGEACVDDLWGADGVEPDDFTTADPDPLVRHEADLLQHLHAAHGEQVRGLCALLGDRSDVVCTRGAATPVALDRFGLRVRFMDAADRPFDARFDFPEPVRNVTELRYAMHALFDAATS</sequence>
<dbReference type="Pfam" id="PF10615">
    <property type="entry name" value="DUF2470"/>
    <property type="match status" value="1"/>
</dbReference>
<dbReference type="EMBL" id="FNST01000002">
    <property type="protein sequence ID" value="SEC92366.1"/>
    <property type="molecule type" value="Genomic_DNA"/>
</dbReference>
<keyword evidence="4" id="KW-1185">Reference proteome</keyword>
<dbReference type="Proteomes" id="UP000198609">
    <property type="component" value="Unassembled WGS sequence"/>
</dbReference>
<accession>A0A1H4WGD2</accession>
<dbReference type="PANTHER" id="PTHR13343:SF24">
    <property type="entry name" value="OS07G0573800 PROTEIN"/>
    <property type="match status" value="1"/>
</dbReference>
<proteinExistence type="predicted"/>
<evidence type="ECO:0000256" key="1">
    <source>
        <dbReference type="SAM" id="MobiDB-lite"/>
    </source>
</evidence>
<dbReference type="SUPFAM" id="SSF50475">
    <property type="entry name" value="FMN-binding split barrel"/>
    <property type="match status" value="1"/>
</dbReference>